<evidence type="ECO:0000313" key="1">
    <source>
        <dbReference type="EMBL" id="KAF7818175.1"/>
    </source>
</evidence>
<accession>A0A834TAF7</accession>
<keyword evidence="2" id="KW-1185">Reference proteome</keyword>
<organism evidence="1 2">
    <name type="scientific">Senna tora</name>
    <dbReference type="NCBI Taxonomy" id="362788"/>
    <lineage>
        <taxon>Eukaryota</taxon>
        <taxon>Viridiplantae</taxon>
        <taxon>Streptophyta</taxon>
        <taxon>Embryophyta</taxon>
        <taxon>Tracheophyta</taxon>
        <taxon>Spermatophyta</taxon>
        <taxon>Magnoliopsida</taxon>
        <taxon>eudicotyledons</taxon>
        <taxon>Gunneridae</taxon>
        <taxon>Pentapetalae</taxon>
        <taxon>rosids</taxon>
        <taxon>fabids</taxon>
        <taxon>Fabales</taxon>
        <taxon>Fabaceae</taxon>
        <taxon>Caesalpinioideae</taxon>
        <taxon>Cassia clade</taxon>
        <taxon>Senna</taxon>
    </lineage>
</organism>
<protein>
    <submittedName>
        <fullName evidence="1">Uncharacterized protein</fullName>
    </submittedName>
</protein>
<gene>
    <name evidence="1" type="ORF">G2W53_023630</name>
</gene>
<name>A0A834TAF7_9FABA</name>
<sequence>MGHVTFRTHSTGNLTFKAYVTCKSYVAKDKLNLRENRTGCEQKKRKMKEKIELRRGGN</sequence>
<dbReference type="AlphaFoldDB" id="A0A834TAF7"/>
<dbReference type="Proteomes" id="UP000634136">
    <property type="component" value="Unassembled WGS sequence"/>
</dbReference>
<evidence type="ECO:0000313" key="2">
    <source>
        <dbReference type="Proteomes" id="UP000634136"/>
    </source>
</evidence>
<reference evidence="1" key="1">
    <citation type="submission" date="2020-09" db="EMBL/GenBank/DDBJ databases">
        <title>Genome-Enabled Discovery of Anthraquinone Biosynthesis in Senna tora.</title>
        <authorList>
            <person name="Kang S.-H."/>
            <person name="Pandey R.P."/>
            <person name="Lee C.-M."/>
            <person name="Sim J.-S."/>
            <person name="Jeong J.-T."/>
            <person name="Choi B.-S."/>
            <person name="Jung M."/>
            <person name="Ginzburg D."/>
            <person name="Zhao K."/>
            <person name="Won S.Y."/>
            <person name="Oh T.-J."/>
            <person name="Yu Y."/>
            <person name="Kim N.-H."/>
            <person name="Lee O.R."/>
            <person name="Lee T.-H."/>
            <person name="Bashyal P."/>
            <person name="Kim T.-S."/>
            <person name="Lee W.-H."/>
            <person name="Kawkins C."/>
            <person name="Kim C.-K."/>
            <person name="Kim J.S."/>
            <person name="Ahn B.O."/>
            <person name="Rhee S.Y."/>
            <person name="Sohng J.K."/>
        </authorList>
    </citation>
    <scope>NUCLEOTIDE SEQUENCE</scope>
    <source>
        <tissue evidence="1">Leaf</tissue>
    </source>
</reference>
<comment type="caution">
    <text evidence="1">The sequence shown here is derived from an EMBL/GenBank/DDBJ whole genome shotgun (WGS) entry which is preliminary data.</text>
</comment>
<dbReference type="EMBL" id="JAAIUW010000008">
    <property type="protein sequence ID" value="KAF7818175.1"/>
    <property type="molecule type" value="Genomic_DNA"/>
</dbReference>
<proteinExistence type="predicted"/>